<evidence type="ECO:0000313" key="2">
    <source>
        <dbReference type="EMBL" id="MFC0407896.1"/>
    </source>
</evidence>
<evidence type="ECO:0000256" key="1">
    <source>
        <dbReference type="SAM" id="Phobius"/>
    </source>
</evidence>
<keyword evidence="1" id="KW-0812">Transmembrane</keyword>
<reference evidence="2 3" key="1">
    <citation type="submission" date="2024-09" db="EMBL/GenBank/DDBJ databases">
        <authorList>
            <person name="Sun Q."/>
            <person name="Mori K."/>
        </authorList>
    </citation>
    <scope>NUCLEOTIDE SEQUENCE [LARGE SCALE GENOMIC DNA]</scope>
    <source>
        <strain evidence="2 3">TBRC 5777</strain>
    </source>
</reference>
<organism evidence="2 3">
    <name type="scientific">Roseomonas elaeocarpi</name>
    <dbReference type="NCBI Taxonomy" id="907779"/>
    <lineage>
        <taxon>Bacteria</taxon>
        <taxon>Pseudomonadati</taxon>
        <taxon>Pseudomonadota</taxon>
        <taxon>Alphaproteobacteria</taxon>
        <taxon>Acetobacterales</taxon>
        <taxon>Roseomonadaceae</taxon>
        <taxon>Roseomonas</taxon>
    </lineage>
</organism>
<protein>
    <submittedName>
        <fullName evidence="2">Uncharacterized protein</fullName>
    </submittedName>
</protein>
<keyword evidence="1" id="KW-0472">Membrane</keyword>
<accession>A0ABV6JU95</accession>
<feature type="transmembrane region" description="Helical" evidence="1">
    <location>
        <begin position="95"/>
        <end position="115"/>
    </location>
</feature>
<feature type="transmembrane region" description="Helical" evidence="1">
    <location>
        <begin position="24"/>
        <end position="45"/>
    </location>
</feature>
<keyword evidence="1" id="KW-1133">Transmembrane helix</keyword>
<dbReference type="RefSeq" id="WP_377043626.1">
    <property type="nucleotide sequence ID" value="NZ_JBHLUN010000005.1"/>
</dbReference>
<gene>
    <name evidence="2" type="ORF">ACFFGY_06515</name>
</gene>
<proteinExistence type="predicted"/>
<dbReference type="EMBL" id="JBHLUN010000005">
    <property type="protein sequence ID" value="MFC0407896.1"/>
    <property type="molecule type" value="Genomic_DNA"/>
</dbReference>
<dbReference type="Proteomes" id="UP001589865">
    <property type="component" value="Unassembled WGS sequence"/>
</dbReference>
<keyword evidence="3" id="KW-1185">Reference proteome</keyword>
<feature type="transmembrane region" description="Helical" evidence="1">
    <location>
        <begin position="121"/>
        <end position="140"/>
    </location>
</feature>
<evidence type="ECO:0000313" key="3">
    <source>
        <dbReference type="Proteomes" id="UP001589865"/>
    </source>
</evidence>
<name>A0ABV6JU95_9PROT</name>
<sequence>MPLRDALKVAPPETLRAMIYRDPWMFMAAFSLYAALSAVTMLASRDLMDASPLYVLLRDTWLEESQVGSVMMADAVALLWTLFDKRLAVRLPIAFVSGAVWFVWGGVMLISGLAAHLVSGVAIWNICGGLGCYLAVIQWINREELE</sequence>
<comment type="caution">
    <text evidence="2">The sequence shown here is derived from an EMBL/GenBank/DDBJ whole genome shotgun (WGS) entry which is preliminary data.</text>
</comment>